<keyword evidence="3" id="KW-1185">Reference proteome</keyword>
<dbReference type="RefSeq" id="WP_247076795.1">
    <property type="nucleotide sequence ID" value="NZ_JAGFNU010000002.1"/>
</dbReference>
<dbReference type="SUPFAM" id="SSF54292">
    <property type="entry name" value="2Fe-2S ferredoxin-like"/>
    <property type="match status" value="1"/>
</dbReference>
<dbReference type="InterPro" id="IPR036010">
    <property type="entry name" value="2Fe-2S_ferredoxin-like_sf"/>
</dbReference>
<dbReference type="InterPro" id="IPR001041">
    <property type="entry name" value="2Fe-2S_ferredoxin-type"/>
</dbReference>
<organism evidence="2 3">
    <name type="scientific">Pseudohalocynthiibacter aestuariivivens</name>
    <dbReference type="NCBI Taxonomy" id="1591409"/>
    <lineage>
        <taxon>Bacteria</taxon>
        <taxon>Pseudomonadati</taxon>
        <taxon>Pseudomonadota</taxon>
        <taxon>Alphaproteobacteria</taxon>
        <taxon>Rhodobacterales</taxon>
        <taxon>Paracoccaceae</taxon>
        <taxon>Pseudohalocynthiibacter</taxon>
    </lineage>
</organism>
<proteinExistence type="predicted"/>
<gene>
    <name evidence="2" type="ORF">ACFFUT_12100</name>
</gene>
<evidence type="ECO:0000256" key="1">
    <source>
        <dbReference type="ARBA" id="ARBA00023002"/>
    </source>
</evidence>
<reference evidence="2 3" key="1">
    <citation type="submission" date="2024-09" db="EMBL/GenBank/DDBJ databases">
        <authorList>
            <person name="Sun Q."/>
            <person name="Mori K."/>
        </authorList>
    </citation>
    <scope>NUCLEOTIDE SEQUENCE [LARGE SCALE GENOMIC DNA]</scope>
    <source>
        <strain evidence="2 3">CECT 8726</strain>
    </source>
</reference>
<evidence type="ECO:0000313" key="3">
    <source>
        <dbReference type="Proteomes" id="UP001589683"/>
    </source>
</evidence>
<accession>A0ABV5JJ64</accession>
<dbReference type="Pfam" id="PF13510">
    <property type="entry name" value="Fer2_4"/>
    <property type="match status" value="1"/>
</dbReference>
<evidence type="ECO:0000313" key="2">
    <source>
        <dbReference type="EMBL" id="MFB9232527.1"/>
    </source>
</evidence>
<dbReference type="Gene3D" id="3.10.20.440">
    <property type="entry name" value="2Fe-2S iron-sulphur cluster binding domain, sarcosine oxidase, alpha subunit, N-terminal domain"/>
    <property type="match status" value="1"/>
</dbReference>
<dbReference type="EMBL" id="JBHMEA010000039">
    <property type="protein sequence ID" value="MFB9232527.1"/>
    <property type="molecule type" value="Genomic_DNA"/>
</dbReference>
<name>A0ABV5JJ64_9RHOB</name>
<dbReference type="Proteomes" id="UP001589683">
    <property type="component" value="Unassembled WGS sequence"/>
</dbReference>
<protein>
    <submittedName>
        <fullName evidence="2">(2Fe-2S)-binding protein</fullName>
    </submittedName>
</protein>
<dbReference type="CDD" id="cd00207">
    <property type="entry name" value="fer2"/>
    <property type="match status" value="1"/>
</dbReference>
<dbReference type="InterPro" id="IPR042204">
    <property type="entry name" value="2Fe-2S-bd_N"/>
</dbReference>
<keyword evidence="1" id="KW-0560">Oxidoreductase</keyword>
<comment type="caution">
    <text evidence="2">The sequence shown here is derived from an EMBL/GenBank/DDBJ whole genome shotgun (WGS) entry which is preliminary data.</text>
</comment>
<sequence>MNNASPFHNISPSDDLVTVTFDGIEYILPDGANLAASLLEAGLRYFRNTPVSGAPRGPFCMMGACYDCLVEIDGETRQACMTEVTSGLKIERAHRDKGLEND</sequence>